<sequence length="345" mass="38218">MRDHPDPFDVPVRDRSARIARRADPATFASDGSQEPIVSIVVVSYNTREMTLDCLRSVAAETRTPHEVLVWDNASTDGSAKAIAQAFPDLALTACPENLGFAKANNHAARAARGRYILLLNPDTVVLDRAIDRLLDFARTRPEAGIWGGRTVFADGSLNAASCWGRMSLWSVACQALGLSHALPRSALFNPESYGGWQRDDERAVDVVSGCFFLIEAETWRALGGFDETFTMYGEEYDLCMRARATGAAPRITPEARIVHHVGASSKARAQKLAMLLRAKTTLIRRHFPRGQRRAGVLALTCWPLSRVAVSLCLARLTSSPRWRERHAAWSDVWRQRATWRAGYG</sequence>
<dbReference type="CDD" id="cd04186">
    <property type="entry name" value="GT_2_like_c"/>
    <property type="match status" value="1"/>
</dbReference>
<organism evidence="2 3">
    <name type="scientific">Roseivivax marinus</name>
    <dbReference type="NCBI Taxonomy" id="1379903"/>
    <lineage>
        <taxon>Bacteria</taxon>
        <taxon>Pseudomonadati</taxon>
        <taxon>Pseudomonadota</taxon>
        <taxon>Alphaproteobacteria</taxon>
        <taxon>Rhodobacterales</taxon>
        <taxon>Roseobacteraceae</taxon>
        <taxon>Roseivivax</taxon>
    </lineage>
</organism>
<dbReference type="PANTHER" id="PTHR43179:SF7">
    <property type="entry name" value="RHAMNOSYLTRANSFERASE WBBL"/>
    <property type="match status" value="1"/>
</dbReference>
<dbReference type="RefSeq" id="WP_081749686.1">
    <property type="nucleotide sequence ID" value="NZ_AQQW01000004.1"/>
</dbReference>
<dbReference type="Gene3D" id="3.90.550.10">
    <property type="entry name" value="Spore Coat Polysaccharide Biosynthesis Protein SpsA, Chain A"/>
    <property type="match status" value="1"/>
</dbReference>
<name>W4HMH3_9RHOB</name>
<proteinExistence type="predicted"/>
<dbReference type="PANTHER" id="PTHR43179">
    <property type="entry name" value="RHAMNOSYLTRANSFERASE WBBL"/>
    <property type="match status" value="1"/>
</dbReference>
<dbReference type="STRING" id="1379903.ATO8_08286"/>
<reference evidence="2 3" key="1">
    <citation type="journal article" date="2014" name="Antonie Van Leeuwenhoek">
        <title>Roseivivax atlanticus sp. nov., isolated from surface seawater of the Atlantic Ocean.</title>
        <authorList>
            <person name="Li G."/>
            <person name="Lai Q."/>
            <person name="Liu X."/>
            <person name="Sun F."/>
            <person name="Shao Z."/>
        </authorList>
    </citation>
    <scope>NUCLEOTIDE SEQUENCE [LARGE SCALE GENOMIC DNA]</scope>
    <source>
        <strain evidence="2 3">22II-s10s</strain>
    </source>
</reference>
<dbReference type="InterPro" id="IPR029044">
    <property type="entry name" value="Nucleotide-diphossugar_trans"/>
</dbReference>
<dbReference type="InterPro" id="IPR001173">
    <property type="entry name" value="Glyco_trans_2-like"/>
</dbReference>
<gene>
    <name evidence="2" type="ORF">ATO8_08286</name>
</gene>
<comment type="caution">
    <text evidence="2">The sequence shown here is derived from an EMBL/GenBank/DDBJ whole genome shotgun (WGS) entry which is preliminary data.</text>
</comment>
<keyword evidence="2" id="KW-0808">Transferase</keyword>
<dbReference type="eggNOG" id="COG1216">
    <property type="taxonomic scope" value="Bacteria"/>
</dbReference>
<dbReference type="Proteomes" id="UP000019063">
    <property type="component" value="Unassembled WGS sequence"/>
</dbReference>
<dbReference type="SUPFAM" id="SSF53448">
    <property type="entry name" value="Nucleotide-diphospho-sugar transferases"/>
    <property type="match status" value="1"/>
</dbReference>
<dbReference type="GO" id="GO:0016740">
    <property type="term" value="F:transferase activity"/>
    <property type="evidence" value="ECO:0007669"/>
    <property type="project" value="UniProtKB-KW"/>
</dbReference>
<accession>W4HMH3</accession>
<keyword evidence="3" id="KW-1185">Reference proteome</keyword>
<feature type="domain" description="Glycosyltransferase 2-like" evidence="1">
    <location>
        <begin position="39"/>
        <end position="160"/>
    </location>
</feature>
<protein>
    <submittedName>
        <fullName evidence="2">Glycosyl transferase family protein</fullName>
    </submittedName>
</protein>
<dbReference type="Pfam" id="PF00535">
    <property type="entry name" value="Glycos_transf_2"/>
    <property type="match status" value="1"/>
</dbReference>
<evidence type="ECO:0000313" key="3">
    <source>
        <dbReference type="Proteomes" id="UP000019063"/>
    </source>
</evidence>
<dbReference type="AlphaFoldDB" id="W4HMH3"/>
<dbReference type="EMBL" id="AQQW01000004">
    <property type="protein sequence ID" value="ETW13195.1"/>
    <property type="molecule type" value="Genomic_DNA"/>
</dbReference>
<evidence type="ECO:0000259" key="1">
    <source>
        <dbReference type="Pfam" id="PF00535"/>
    </source>
</evidence>
<evidence type="ECO:0000313" key="2">
    <source>
        <dbReference type="EMBL" id="ETW13195.1"/>
    </source>
</evidence>